<dbReference type="PANTHER" id="PTHR30055">
    <property type="entry name" value="HTH-TYPE TRANSCRIPTIONAL REGULATOR RUTR"/>
    <property type="match status" value="1"/>
</dbReference>
<dbReference type="EMBL" id="JACCFS010000001">
    <property type="protein sequence ID" value="NYJ32332.1"/>
    <property type="molecule type" value="Genomic_DNA"/>
</dbReference>
<evidence type="ECO:0000313" key="6">
    <source>
        <dbReference type="EMBL" id="NYJ32332.1"/>
    </source>
</evidence>
<feature type="DNA-binding region" description="H-T-H motif" evidence="4">
    <location>
        <begin position="36"/>
        <end position="55"/>
    </location>
</feature>
<keyword evidence="3" id="KW-0804">Transcription</keyword>
<evidence type="ECO:0000313" key="7">
    <source>
        <dbReference type="Proteomes" id="UP000572051"/>
    </source>
</evidence>
<dbReference type="GO" id="GO:0003700">
    <property type="term" value="F:DNA-binding transcription factor activity"/>
    <property type="evidence" value="ECO:0007669"/>
    <property type="project" value="TreeGrafter"/>
</dbReference>
<evidence type="ECO:0000259" key="5">
    <source>
        <dbReference type="PROSITE" id="PS50977"/>
    </source>
</evidence>
<dbReference type="Gene3D" id="1.10.10.60">
    <property type="entry name" value="Homeodomain-like"/>
    <property type="match status" value="1"/>
</dbReference>
<dbReference type="InterPro" id="IPR009057">
    <property type="entry name" value="Homeodomain-like_sf"/>
</dbReference>
<evidence type="ECO:0000256" key="4">
    <source>
        <dbReference type="PROSITE-ProRule" id="PRU00335"/>
    </source>
</evidence>
<evidence type="ECO:0000256" key="1">
    <source>
        <dbReference type="ARBA" id="ARBA00023015"/>
    </source>
</evidence>
<dbReference type="PROSITE" id="PS50977">
    <property type="entry name" value="HTH_TETR_2"/>
    <property type="match status" value="1"/>
</dbReference>
<dbReference type="Proteomes" id="UP000572051">
    <property type="component" value="Unassembled WGS sequence"/>
</dbReference>
<evidence type="ECO:0000256" key="2">
    <source>
        <dbReference type="ARBA" id="ARBA00023125"/>
    </source>
</evidence>
<dbReference type="InterPro" id="IPR050109">
    <property type="entry name" value="HTH-type_TetR-like_transc_reg"/>
</dbReference>
<name>A0A7Z0EHT4_9ACTN</name>
<protein>
    <submittedName>
        <fullName evidence="6">AcrR family transcriptional regulator</fullName>
    </submittedName>
</protein>
<keyword evidence="7" id="KW-1185">Reference proteome</keyword>
<comment type="caution">
    <text evidence="6">The sequence shown here is derived from an EMBL/GenBank/DDBJ whole genome shotgun (WGS) entry which is preliminary data.</text>
</comment>
<dbReference type="InterPro" id="IPR001647">
    <property type="entry name" value="HTH_TetR"/>
</dbReference>
<keyword evidence="1" id="KW-0805">Transcription regulation</keyword>
<dbReference type="AlphaFoldDB" id="A0A7Z0EHT4"/>
<dbReference type="RefSeq" id="WP_179820099.1">
    <property type="nucleotide sequence ID" value="NZ_JACCFS010000001.1"/>
</dbReference>
<dbReference type="GO" id="GO:0000976">
    <property type="term" value="F:transcription cis-regulatory region binding"/>
    <property type="evidence" value="ECO:0007669"/>
    <property type="project" value="TreeGrafter"/>
</dbReference>
<reference evidence="6 7" key="1">
    <citation type="submission" date="2020-07" db="EMBL/GenBank/DDBJ databases">
        <title>Sequencing the genomes of 1000 actinobacteria strains.</title>
        <authorList>
            <person name="Klenk H.-P."/>
        </authorList>
    </citation>
    <scope>NUCLEOTIDE SEQUENCE [LARGE SCALE GENOMIC DNA]</scope>
    <source>
        <strain evidence="6 7">DSM 44442</strain>
    </source>
</reference>
<dbReference type="PANTHER" id="PTHR30055:SF234">
    <property type="entry name" value="HTH-TYPE TRANSCRIPTIONAL REGULATOR BETI"/>
    <property type="match status" value="1"/>
</dbReference>
<dbReference type="Pfam" id="PF00440">
    <property type="entry name" value="TetR_N"/>
    <property type="match status" value="1"/>
</dbReference>
<proteinExistence type="predicted"/>
<keyword evidence="2 4" id="KW-0238">DNA-binding</keyword>
<evidence type="ECO:0000256" key="3">
    <source>
        <dbReference type="ARBA" id="ARBA00023163"/>
    </source>
</evidence>
<sequence length="196" mass="21758">MDRAGGLRERKKEETRRAVHAAAVRLTAELGYEQVTVEAIAEAANVSRRTFSNYFSCKEEALLHGEHVYMRSLTQAVLDRPGDEGAWTALRAAARGVYAHWGRPTDRAGWARAKLARKHPALLARLLANHAELARDLERALDGRRLPEGVRPAVLVAVFLACLRVSLETWTGEEAARDLAEIAEEVLDEAEAPFRP</sequence>
<organism evidence="6 7">
    <name type="scientific">Nocardiopsis aegyptia</name>
    <dbReference type="NCBI Taxonomy" id="220378"/>
    <lineage>
        <taxon>Bacteria</taxon>
        <taxon>Bacillati</taxon>
        <taxon>Actinomycetota</taxon>
        <taxon>Actinomycetes</taxon>
        <taxon>Streptosporangiales</taxon>
        <taxon>Nocardiopsidaceae</taxon>
        <taxon>Nocardiopsis</taxon>
    </lineage>
</organism>
<feature type="domain" description="HTH tetR-type" evidence="5">
    <location>
        <begin position="13"/>
        <end position="73"/>
    </location>
</feature>
<gene>
    <name evidence="6" type="ORF">HNR10_000213</name>
</gene>
<accession>A0A7Z0EHT4</accession>
<dbReference type="Gene3D" id="1.10.357.10">
    <property type="entry name" value="Tetracycline Repressor, domain 2"/>
    <property type="match status" value="1"/>
</dbReference>
<dbReference type="SUPFAM" id="SSF46689">
    <property type="entry name" value="Homeodomain-like"/>
    <property type="match status" value="1"/>
</dbReference>